<protein>
    <recommendedName>
        <fullName evidence="3">2'-phosphotransferase</fullName>
        <ecNumber evidence="3">2.7.1.160</ecNumber>
    </recommendedName>
</protein>
<comment type="catalytic activity">
    <reaction evidence="6">
        <text>2'-phospho-[ligated tRNA] + NAD(+) = mature tRNA + ADP-alpha-D-ribose 1'',2''-cyclic phosphate + nicotinamide</text>
        <dbReference type="Rhea" id="RHEA:23324"/>
        <dbReference type="Rhea" id="RHEA-COMP:11106"/>
        <dbReference type="Rhea" id="RHEA-COMP:11107"/>
        <dbReference type="ChEBI" id="CHEBI:17154"/>
        <dbReference type="ChEBI" id="CHEBI:57540"/>
        <dbReference type="ChEBI" id="CHEBI:76596"/>
        <dbReference type="ChEBI" id="CHEBI:82883"/>
        <dbReference type="ChEBI" id="CHEBI:85027"/>
        <dbReference type="EC" id="2.7.1.160"/>
    </reaction>
</comment>
<evidence type="ECO:0000313" key="9">
    <source>
        <dbReference type="RefSeq" id="XP_029643220.1"/>
    </source>
</evidence>
<dbReference type="Gene3D" id="1.10.10.970">
    <property type="entry name" value="RNA 2'-phosphotransferase, Tpt1/KptA family, N-terminal domain"/>
    <property type="match status" value="1"/>
</dbReference>
<dbReference type="InterPro" id="IPR042080">
    <property type="entry name" value="RNA_2'-PTrans_N"/>
</dbReference>
<feature type="compositionally biased region" description="Polar residues" evidence="7">
    <location>
        <begin position="21"/>
        <end position="38"/>
    </location>
</feature>
<reference evidence="9" key="1">
    <citation type="submission" date="2025-08" db="UniProtKB">
        <authorList>
            <consortium name="RefSeq"/>
        </authorList>
    </citation>
    <scope>IDENTIFICATION</scope>
</reference>
<comment type="function">
    <text evidence="1">Catalyzes the last step of tRNA splicing, the transfer of the splice junction 2'-phosphate from ligated tRNA to NAD to produce ADP-ribose 1''-2'' cyclic phosphate.</text>
</comment>
<accession>A0A6P7SYI6</accession>
<feature type="compositionally biased region" description="Basic residues" evidence="7">
    <location>
        <begin position="392"/>
        <end position="402"/>
    </location>
</feature>
<dbReference type="AlphaFoldDB" id="A0A6P7SYI6"/>
<evidence type="ECO:0000256" key="3">
    <source>
        <dbReference type="ARBA" id="ARBA00012007"/>
    </source>
</evidence>
<keyword evidence="8" id="KW-1185">Reference proteome</keyword>
<proteinExistence type="inferred from homology"/>
<feature type="region of interest" description="Disordered" evidence="7">
    <location>
        <begin position="1"/>
        <end position="64"/>
    </location>
</feature>
<dbReference type="PANTHER" id="PTHR12684:SF2">
    <property type="entry name" value="TRNA 2'-PHOSPHOTRANSFERASE 1"/>
    <property type="match status" value="1"/>
</dbReference>
<dbReference type="InterPro" id="IPR042081">
    <property type="entry name" value="RNA_2'-PTrans_C"/>
</dbReference>
<name>A0A6P7SYI6_9MOLL</name>
<dbReference type="PANTHER" id="PTHR12684">
    <property type="entry name" value="PUTATIVE PHOSPHOTRANSFERASE"/>
    <property type="match status" value="1"/>
</dbReference>
<keyword evidence="4" id="KW-0808">Transferase</keyword>
<feature type="region of interest" description="Disordered" evidence="7">
    <location>
        <begin position="272"/>
        <end position="429"/>
    </location>
</feature>
<evidence type="ECO:0000256" key="6">
    <source>
        <dbReference type="ARBA" id="ARBA00047949"/>
    </source>
</evidence>
<keyword evidence="5" id="KW-0520">NAD</keyword>
<organism evidence="8 9">
    <name type="scientific">Octopus sinensis</name>
    <name type="common">East Asian common octopus</name>
    <dbReference type="NCBI Taxonomy" id="2607531"/>
    <lineage>
        <taxon>Eukaryota</taxon>
        <taxon>Metazoa</taxon>
        <taxon>Spiralia</taxon>
        <taxon>Lophotrochozoa</taxon>
        <taxon>Mollusca</taxon>
        <taxon>Cephalopoda</taxon>
        <taxon>Coleoidea</taxon>
        <taxon>Octopodiformes</taxon>
        <taxon>Octopoda</taxon>
        <taxon>Incirrata</taxon>
        <taxon>Octopodidae</taxon>
        <taxon>Octopus</taxon>
    </lineage>
</organism>
<evidence type="ECO:0000313" key="8">
    <source>
        <dbReference type="Proteomes" id="UP000515154"/>
    </source>
</evidence>
<evidence type="ECO:0000256" key="1">
    <source>
        <dbReference type="ARBA" id="ARBA00003343"/>
    </source>
</evidence>
<dbReference type="SUPFAM" id="SSF56399">
    <property type="entry name" value="ADP-ribosylation"/>
    <property type="match status" value="1"/>
</dbReference>
<evidence type="ECO:0000256" key="5">
    <source>
        <dbReference type="ARBA" id="ARBA00023027"/>
    </source>
</evidence>
<dbReference type="EC" id="2.7.1.160" evidence="3"/>
<dbReference type="KEGG" id="osn:115217608"/>
<feature type="compositionally biased region" description="Basic and acidic residues" evidence="7">
    <location>
        <begin position="289"/>
        <end position="300"/>
    </location>
</feature>
<feature type="compositionally biased region" description="Low complexity" evidence="7">
    <location>
        <begin position="39"/>
        <end position="53"/>
    </location>
</feature>
<dbReference type="Proteomes" id="UP000515154">
    <property type="component" value="Linkage group LG11"/>
</dbReference>
<dbReference type="GO" id="GO:0000215">
    <property type="term" value="F:tRNA 2'-phosphotransferase activity"/>
    <property type="evidence" value="ECO:0007669"/>
    <property type="project" value="UniProtKB-EC"/>
</dbReference>
<dbReference type="RefSeq" id="XP_029643220.1">
    <property type="nucleotide sequence ID" value="XM_029787360.2"/>
</dbReference>
<dbReference type="GO" id="GO:0006388">
    <property type="term" value="P:tRNA splicing, via endonucleolytic cleavage and ligation"/>
    <property type="evidence" value="ECO:0007669"/>
    <property type="project" value="TreeGrafter"/>
</dbReference>
<sequence length="607" mass="70025">MDHPNYQTRPSNPGPSPRSSYNEQWSRSSNYHGPSQYYSNQSSSRGNAQSSSQFYPNGRSYSRGTDIDAEEQQYLSRQLSSILRHRARDMKLHIDSGGFVAVDEILRLPNFRDANSKVIETIVEKDSKQRFHLKTDEKSKRMFIRANQGHSLKLENLDLREIFDASEYPTVLHGTYYENWKKIRTQGLKTMQRNHIHFAADMPGSSGVISGMRQSCEIIVYLNLEKALKDGIKFYISSNNVILSPGNEKYMIEPQYFEKAVDYVTQRNLSLTEPVETGPTKSSNISERVALREAGKKPDGKSNNYPPGYNPVDDTSSEKADKKKKKKKKKDKMQNNTAEQEGKNMKASKKQKSDIIESEQEKNPKLKSSYEITSAVNVDQKDEDEEEEAVKKSKCKQKKKKSKQEFSNPEDEEKHVTEEQDTVESENDKKFLKQFDPTLEQELLKMDKIAVLAQSKILAVGNMDKLIVFDKEKEEDNVIVQKIMNNNKSIKLITQTTSSNMKDLDIKKFQKVLDLSILYNEMNEKPFNGDVRVLYEKSTKKTSKCSGDIEIQSENLKIDSNHRKAALFVWQAFELYKYYEERLNQEIQKKIFKSSLEALKRKMSSNN</sequence>
<evidence type="ECO:0000256" key="7">
    <source>
        <dbReference type="SAM" id="MobiDB-lite"/>
    </source>
</evidence>
<evidence type="ECO:0000256" key="2">
    <source>
        <dbReference type="ARBA" id="ARBA00009836"/>
    </source>
</evidence>
<comment type="similarity">
    <text evidence="2">Belongs to the KptA/TPT1 family.</text>
</comment>
<gene>
    <name evidence="9" type="primary">LOC115217608</name>
</gene>
<dbReference type="InterPro" id="IPR002745">
    <property type="entry name" value="Ptrans_KptA/Tpt1"/>
</dbReference>
<feature type="compositionally biased region" description="Basic residues" evidence="7">
    <location>
        <begin position="322"/>
        <end position="331"/>
    </location>
</feature>
<feature type="compositionally biased region" description="Basic and acidic residues" evidence="7">
    <location>
        <begin position="351"/>
        <end position="364"/>
    </location>
</feature>
<dbReference type="Gene3D" id="3.20.170.30">
    <property type="match status" value="1"/>
</dbReference>
<evidence type="ECO:0000256" key="4">
    <source>
        <dbReference type="ARBA" id="ARBA00022679"/>
    </source>
</evidence>
<dbReference type="Pfam" id="PF01885">
    <property type="entry name" value="PTS_2-RNA"/>
    <property type="match status" value="1"/>
</dbReference>